<evidence type="ECO:0000313" key="14">
    <source>
        <dbReference type="Proteomes" id="UP001172155"/>
    </source>
</evidence>
<sequence>MPPHGNSNDNSQQPPRFPPTPPGNGNGSNPLALSSDALRLVKRYRVEVAASASSVLSSFTTFPLDSVKTRMQTYGYAGFTDCVRQTYQTEKLRGFFRGVTAPMASITLVRTVSFSIYQRSKLSYCEMVKRNFGYDVMAHVSARNSYPNLWTIGTFAAAGATAGSCITLIACPFELAKLSAQVSVLMADKKNCPRPEMHKIAASYQSKGTLKTMANIVKHRGYTGLWTGLPFHLMRDTLGTATYFVTYESSKQLLTKFGGEGAHSNPFAVLVAGGLCGVVSWALIYPIDSAKSIYQRNSLMYTKGEKVPRVVIEPFRRNMYRGLGVSVARSCAVNAVFFSSFEFLKKRIKAMDDE</sequence>
<feature type="compositionally biased region" description="Polar residues" evidence="12">
    <location>
        <begin position="1"/>
        <end position="13"/>
    </location>
</feature>
<dbReference type="Gene3D" id="1.50.40.10">
    <property type="entry name" value="Mitochondrial carrier domain"/>
    <property type="match status" value="2"/>
</dbReference>
<keyword evidence="6" id="KW-0999">Mitochondrion inner membrane</keyword>
<dbReference type="PROSITE" id="PS50920">
    <property type="entry name" value="SOLCAR"/>
    <property type="match status" value="3"/>
</dbReference>
<keyword evidence="4 10" id="KW-0812">Transmembrane</keyword>
<evidence type="ECO:0000256" key="2">
    <source>
        <dbReference type="ARBA" id="ARBA00006375"/>
    </source>
</evidence>
<dbReference type="InterPro" id="IPR050567">
    <property type="entry name" value="Mitochondrial_Carrier"/>
</dbReference>
<dbReference type="PANTHER" id="PTHR45624:SF9">
    <property type="entry name" value="CARRIER PROTEIN, PUTATIVE (AFU_ORTHOLOGUE AFUA_4G06390)-RELATED"/>
    <property type="match status" value="1"/>
</dbReference>
<dbReference type="Pfam" id="PF00153">
    <property type="entry name" value="Mito_carr"/>
    <property type="match status" value="3"/>
</dbReference>
<evidence type="ECO:0000256" key="4">
    <source>
        <dbReference type="ARBA" id="ARBA00022692"/>
    </source>
</evidence>
<dbReference type="SUPFAM" id="SSF103506">
    <property type="entry name" value="Mitochondrial carrier"/>
    <property type="match status" value="1"/>
</dbReference>
<keyword evidence="8" id="KW-0496">Mitochondrion</keyword>
<keyword evidence="7" id="KW-1133">Transmembrane helix</keyword>
<dbReference type="AlphaFoldDB" id="A0AA40EKC2"/>
<dbReference type="InterPro" id="IPR023395">
    <property type="entry name" value="MCP_dom_sf"/>
</dbReference>
<evidence type="ECO:0000256" key="10">
    <source>
        <dbReference type="PROSITE-ProRule" id="PRU00282"/>
    </source>
</evidence>
<keyword evidence="14" id="KW-1185">Reference proteome</keyword>
<reference evidence="13" key="1">
    <citation type="submission" date="2023-06" db="EMBL/GenBank/DDBJ databases">
        <title>Genome-scale phylogeny and comparative genomics of the fungal order Sordariales.</title>
        <authorList>
            <consortium name="Lawrence Berkeley National Laboratory"/>
            <person name="Hensen N."/>
            <person name="Bonometti L."/>
            <person name="Westerberg I."/>
            <person name="Brannstrom I.O."/>
            <person name="Guillou S."/>
            <person name="Cros-Aarteil S."/>
            <person name="Calhoun S."/>
            <person name="Haridas S."/>
            <person name="Kuo A."/>
            <person name="Mondo S."/>
            <person name="Pangilinan J."/>
            <person name="Riley R."/>
            <person name="LaButti K."/>
            <person name="Andreopoulos B."/>
            <person name="Lipzen A."/>
            <person name="Chen C."/>
            <person name="Yanf M."/>
            <person name="Daum C."/>
            <person name="Ng V."/>
            <person name="Clum A."/>
            <person name="Steindorff A."/>
            <person name="Ohm R."/>
            <person name="Martin F."/>
            <person name="Silar P."/>
            <person name="Natvig D."/>
            <person name="Lalanne C."/>
            <person name="Gautier V."/>
            <person name="Ament-velasquez S.L."/>
            <person name="Kruys A."/>
            <person name="Hutchinson M.I."/>
            <person name="Powell A.J."/>
            <person name="Barry K."/>
            <person name="Miller A.N."/>
            <person name="Grigoriev I.V."/>
            <person name="Debuchy R."/>
            <person name="Gladieux P."/>
            <person name="Thoren M.H."/>
            <person name="Johannesson H."/>
        </authorList>
    </citation>
    <scope>NUCLEOTIDE SEQUENCE</scope>
    <source>
        <strain evidence="13">SMH3187-1</strain>
    </source>
</reference>
<evidence type="ECO:0000256" key="11">
    <source>
        <dbReference type="RuleBase" id="RU000488"/>
    </source>
</evidence>
<feature type="repeat" description="Solcar" evidence="10">
    <location>
        <begin position="150"/>
        <end position="253"/>
    </location>
</feature>
<evidence type="ECO:0000313" key="13">
    <source>
        <dbReference type="EMBL" id="KAK0740933.1"/>
    </source>
</evidence>
<keyword evidence="3 11" id="KW-0813">Transport</keyword>
<comment type="similarity">
    <text evidence="2 11">Belongs to the mitochondrial carrier (TC 2.A.29) family.</text>
</comment>
<evidence type="ECO:0000256" key="6">
    <source>
        <dbReference type="ARBA" id="ARBA00022792"/>
    </source>
</evidence>
<dbReference type="InterPro" id="IPR018108">
    <property type="entry name" value="MCP_transmembrane"/>
</dbReference>
<dbReference type="Proteomes" id="UP001172155">
    <property type="component" value="Unassembled WGS sequence"/>
</dbReference>
<evidence type="ECO:0000256" key="8">
    <source>
        <dbReference type="ARBA" id="ARBA00023128"/>
    </source>
</evidence>
<evidence type="ECO:0000256" key="5">
    <source>
        <dbReference type="ARBA" id="ARBA00022737"/>
    </source>
</evidence>
<evidence type="ECO:0000256" key="12">
    <source>
        <dbReference type="SAM" id="MobiDB-lite"/>
    </source>
</evidence>
<dbReference type="EMBL" id="JAUKUD010000006">
    <property type="protein sequence ID" value="KAK0740933.1"/>
    <property type="molecule type" value="Genomic_DNA"/>
</dbReference>
<evidence type="ECO:0000256" key="9">
    <source>
        <dbReference type="ARBA" id="ARBA00023136"/>
    </source>
</evidence>
<protein>
    <submittedName>
        <fullName evidence="13">Mitochondrial carrier domain-containing protein</fullName>
    </submittedName>
</protein>
<name>A0AA40EKC2_9PEZI</name>
<evidence type="ECO:0000256" key="7">
    <source>
        <dbReference type="ARBA" id="ARBA00022989"/>
    </source>
</evidence>
<accession>A0AA40EKC2</accession>
<keyword evidence="5" id="KW-0677">Repeat</keyword>
<feature type="region of interest" description="Disordered" evidence="12">
    <location>
        <begin position="1"/>
        <end position="31"/>
    </location>
</feature>
<comment type="caution">
    <text evidence="13">The sequence shown here is derived from an EMBL/GenBank/DDBJ whole genome shotgun (WGS) entry which is preliminary data.</text>
</comment>
<evidence type="ECO:0000256" key="1">
    <source>
        <dbReference type="ARBA" id="ARBA00004225"/>
    </source>
</evidence>
<gene>
    <name evidence="13" type="ORF">B0T18DRAFT_432152</name>
</gene>
<dbReference type="PANTHER" id="PTHR45624">
    <property type="entry name" value="MITOCHONDRIAL BASIC AMINO ACIDS TRANSPORTER-RELATED"/>
    <property type="match status" value="1"/>
</dbReference>
<dbReference type="GO" id="GO:0022857">
    <property type="term" value="F:transmembrane transporter activity"/>
    <property type="evidence" value="ECO:0007669"/>
    <property type="project" value="TreeGrafter"/>
</dbReference>
<comment type="subcellular location">
    <subcellularLocation>
        <location evidence="1">Mitochondrion membrane</location>
        <topology evidence="1">Multi-pass membrane protein</topology>
    </subcellularLocation>
</comment>
<organism evidence="13 14">
    <name type="scientific">Schizothecium vesticola</name>
    <dbReference type="NCBI Taxonomy" id="314040"/>
    <lineage>
        <taxon>Eukaryota</taxon>
        <taxon>Fungi</taxon>
        <taxon>Dikarya</taxon>
        <taxon>Ascomycota</taxon>
        <taxon>Pezizomycotina</taxon>
        <taxon>Sordariomycetes</taxon>
        <taxon>Sordariomycetidae</taxon>
        <taxon>Sordariales</taxon>
        <taxon>Schizotheciaceae</taxon>
        <taxon>Schizothecium</taxon>
    </lineage>
</organism>
<dbReference type="GO" id="GO:0031966">
    <property type="term" value="C:mitochondrial membrane"/>
    <property type="evidence" value="ECO:0007669"/>
    <property type="project" value="UniProtKB-SubCell"/>
</dbReference>
<proteinExistence type="inferred from homology"/>
<feature type="repeat" description="Solcar" evidence="10">
    <location>
        <begin position="41"/>
        <end position="123"/>
    </location>
</feature>
<evidence type="ECO:0000256" key="3">
    <source>
        <dbReference type="ARBA" id="ARBA00022448"/>
    </source>
</evidence>
<keyword evidence="9 10" id="KW-0472">Membrane</keyword>
<feature type="repeat" description="Solcar" evidence="10">
    <location>
        <begin position="264"/>
        <end position="347"/>
    </location>
</feature>